<organism evidence="1 2">
    <name type="scientific">Kitasatospora viridis</name>
    <dbReference type="NCBI Taxonomy" id="281105"/>
    <lineage>
        <taxon>Bacteria</taxon>
        <taxon>Bacillati</taxon>
        <taxon>Actinomycetota</taxon>
        <taxon>Actinomycetes</taxon>
        <taxon>Kitasatosporales</taxon>
        <taxon>Streptomycetaceae</taxon>
        <taxon>Kitasatospora</taxon>
    </lineage>
</organism>
<evidence type="ECO:0000313" key="2">
    <source>
        <dbReference type="Proteomes" id="UP000317940"/>
    </source>
</evidence>
<accession>A0A561UC78</accession>
<dbReference type="AlphaFoldDB" id="A0A561UC78"/>
<dbReference type="Proteomes" id="UP000317940">
    <property type="component" value="Unassembled WGS sequence"/>
</dbReference>
<comment type="caution">
    <text evidence="1">The sequence shown here is derived from an EMBL/GenBank/DDBJ whole genome shotgun (WGS) entry which is preliminary data.</text>
</comment>
<keyword evidence="2" id="KW-1185">Reference proteome</keyword>
<reference evidence="1 2" key="1">
    <citation type="submission" date="2019-06" db="EMBL/GenBank/DDBJ databases">
        <title>Sequencing the genomes of 1000 actinobacteria strains.</title>
        <authorList>
            <person name="Klenk H.-P."/>
        </authorList>
    </citation>
    <scope>NUCLEOTIDE SEQUENCE [LARGE SCALE GENOMIC DNA]</scope>
    <source>
        <strain evidence="1 2">DSM 44826</strain>
    </source>
</reference>
<gene>
    <name evidence="1" type="ORF">FHX73_11723</name>
</gene>
<sequence>MDHVPALWTAAYAPRRPAAVRALARQLVRLRCFVRALAVADHLPFGGL</sequence>
<dbReference type="EMBL" id="VIWT01000001">
    <property type="protein sequence ID" value="TWF96949.1"/>
    <property type="molecule type" value="Genomic_DNA"/>
</dbReference>
<proteinExistence type="predicted"/>
<name>A0A561UC78_9ACTN</name>
<protein>
    <submittedName>
        <fullName evidence="1">Uncharacterized protein</fullName>
    </submittedName>
</protein>
<dbReference type="RefSeq" id="WP_170304826.1">
    <property type="nucleotide sequence ID" value="NZ_BAAAMZ010000034.1"/>
</dbReference>
<evidence type="ECO:0000313" key="1">
    <source>
        <dbReference type="EMBL" id="TWF96949.1"/>
    </source>
</evidence>